<keyword evidence="3 6" id="KW-1133">Transmembrane helix</keyword>
<dbReference type="GO" id="GO:0007606">
    <property type="term" value="P:sensory perception of chemical stimulus"/>
    <property type="evidence" value="ECO:0007669"/>
    <property type="project" value="TreeGrafter"/>
</dbReference>
<dbReference type="EMBL" id="MU827788">
    <property type="protein sequence ID" value="KAJ7331660.1"/>
    <property type="molecule type" value="Genomic_DNA"/>
</dbReference>
<evidence type="ECO:0000313" key="7">
    <source>
        <dbReference type="EMBL" id="KAJ7331660.1"/>
    </source>
</evidence>
<comment type="subcellular location">
    <subcellularLocation>
        <location evidence="1">Membrane</location>
        <topology evidence="1">Multi-pass membrane protein</topology>
    </subcellularLocation>
</comment>
<evidence type="ECO:0000256" key="5">
    <source>
        <dbReference type="ARBA" id="ARBA00023170"/>
    </source>
</evidence>
<keyword evidence="4 6" id="KW-0472">Membrane</keyword>
<comment type="caution">
    <text evidence="7">The sequence shown here is derived from an EMBL/GenBank/DDBJ whole genome shotgun (WGS) entry which is preliminary data.</text>
</comment>
<evidence type="ECO:0000256" key="4">
    <source>
        <dbReference type="ARBA" id="ARBA00023136"/>
    </source>
</evidence>
<dbReference type="GO" id="GO:0051606">
    <property type="term" value="P:detection of stimulus"/>
    <property type="evidence" value="ECO:0007669"/>
    <property type="project" value="UniProtKB-ARBA"/>
</dbReference>
<keyword evidence="2 6" id="KW-0812">Transmembrane</keyword>
<gene>
    <name evidence="7" type="ORF">OS493_019253</name>
</gene>
<feature type="transmembrane region" description="Helical" evidence="6">
    <location>
        <begin position="91"/>
        <end position="112"/>
    </location>
</feature>
<sequence>MAQRSSVNVLEASRRETNEIDNDVPTEEFPREDDQLSFNSFAWILPVLIFCVTCMLLEKMFESLQNEVSNESFTIAYLRQEHLKLCEKVELANVTSTGVSAALLAVTFMFGIRVNEKKSRISAQDINENAELILFLAHLRGEPIGLSVGGLVVISKSLFLTLIGLIVSYFVVLVTLPSN</sequence>
<evidence type="ECO:0000256" key="2">
    <source>
        <dbReference type="ARBA" id="ARBA00022692"/>
    </source>
</evidence>
<evidence type="ECO:0000256" key="1">
    <source>
        <dbReference type="ARBA" id="ARBA00004141"/>
    </source>
</evidence>
<organism evidence="7 8">
    <name type="scientific">Desmophyllum pertusum</name>
    <dbReference type="NCBI Taxonomy" id="174260"/>
    <lineage>
        <taxon>Eukaryota</taxon>
        <taxon>Metazoa</taxon>
        <taxon>Cnidaria</taxon>
        <taxon>Anthozoa</taxon>
        <taxon>Hexacorallia</taxon>
        <taxon>Scleractinia</taxon>
        <taxon>Caryophylliina</taxon>
        <taxon>Caryophylliidae</taxon>
        <taxon>Desmophyllum</taxon>
    </lineage>
</organism>
<dbReference type="Proteomes" id="UP001163046">
    <property type="component" value="Unassembled WGS sequence"/>
</dbReference>
<dbReference type="GO" id="GO:0016020">
    <property type="term" value="C:membrane"/>
    <property type="evidence" value="ECO:0007669"/>
    <property type="project" value="UniProtKB-SubCell"/>
</dbReference>
<keyword evidence="5" id="KW-0675">Receptor</keyword>
<evidence type="ECO:0000256" key="3">
    <source>
        <dbReference type="ARBA" id="ARBA00022989"/>
    </source>
</evidence>
<proteinExistence type="predicted"/>
<protein>
    <submittedName>
        <fullName evidence="7">Uncharacterized protein</fullName>
    </submittedName>
</protein>
<reference evidence="7" key="1">
    <citation type="submission" date="2023-01" db="EMBL/GenBank/DDBJ databases">
        <title>Genome assembly of the deep-sea coral Lophelia pertusa.</title>
        <authorList>
            <person name="Herrera S."/>
            <person name="Cordes E."/>
        </authorList>
    </citation>
    <scope>NUCLEOTIDE SEQUENCE</scope>
    <source>
        <strain evidence="7">USNM1676648</strain>
        <tissue evidence="7">Polyp</tissue>
    </source>
</reference>
<keyword evidence="8" id="KW-1185">Reference proteome</keyword>
<dbReference type="GO" id="GO:0038023">
    <property type="term" value="F:signaling receptor activity"/>
    <property type="evidence" value="ECO:0007669"/>
    <property type="project" value="UniProtKB-ARBA"/>
</dbReference>
<dbReference type="PANTHER" id="PTHR21421:SF29">
    <property type="entry name" value="GUSTATORY RECEPTOR 5A FOR TREHALOSE-RELATED"/>
    <property type="match status" value="1"/>
</dbReference>
<feature type="transmembrane region" description="Helical" evidence="6">
    <location>
        <begin position="40"/>
        <end position="57"/>
    </location>
</feature>
<dbReference type="PANTHER" id="PTHR21421">
    <property type="entry name" value="GUSTATORY RECEPTOR"/>
    <property type="match status" value="1"/>
</dbReference>
<dbReference type="AlphaFoldDB" id="A0A9X0CG24"/>
<accession>A0A9X0CG24</accession>
<evidence type="ECO:0000313" key="8">
    <source>
        <dbReference type="Proteomes" id="UP001163046"/>
    </source>
</evidence>
<dbReference type="OrthoDB" id="5954090at2759"/>
<name>A0A9X0CG24_9CNID</name>
<evidence type="ECO:0000256" key="6">
    <source>
        <dbReference type="SAM" id="Phobius"/>
    </source>
</evidence>
<feature type="transmembrane region" description="Helical" evidence="6">
    <location>
        <begin position="157"/>
        <end position="176"/>
    </location>
</feature>